<reference evidence="2" key="1">
    <citation type="submission" date="2025-08" db="UniProtKB">
        <authorList>
            <consortium name="RefSeq"/>
        </authorList>
    </citation>
    <scope>IDENTIFICATION</scope>
    <source>
        <tissue evidence="2">Whole body</tissue>
    </source>
</reference>
<dbReference type="RefSeq" id="XP_024870703.1">
    <property type="nucleotide sequence ID" value="XM_025014935.1"/>
</dbReference>
<gene>
    <name evidence="2" type="primary">LOC112453910</name>
</gene>
<keyword evidence="1" id="KW-1185">Reference proteome</keyword>
<dbReference type="AlphaFoldDB" id="A0A6J1PMZ5"/>
<evidence type="ECO:0000313" key="2">
    <source>
        <dbReference type="RefSeq" id="XP_024870703.1"/>
    </source>
</evidence>
<proteinExistence type="predicted"/>
<organism evidence="1 2">
    <name type="scientific">Temnothorax curvispinosus</name>
    <dbReference type="NCBI Taxonomy" id="300111"/>
    <lineage>
        <taxon>Eukaryota</taxon>
        <taxon>Metazoa</taxon>
        <taxon>Ecdysozoa</taxon>
        <taxon>Arthropoda</taxon>
        <taxon>Hexapoda</taxon>
        <taxon>Insecta</taxon>
        <taxon>Pterygota</taxon>
        <taxon>Neoptera</taxon>
        <taxon>Endopterygota</taxon>
        <taxon>Hymenoptera</taxon>
        <taxon>Apocrita</taxon>
        <taxon>Aculeata</taxon>
        <taxon>Formicoidea</taxon>
        <taxon>Formicidae</taxon>
        <taxon>Myrmicinae</taxon>
        <taxon>Temnothorax</taxon>
    </lineage>
</organism>
<accession>A0A6J1PMZ5</accession>
<dbReference type="Proteomes" id="UP000504618">
    <property type="component" value="Unplaced"/>
</dbReference>
<name>A0A6J1PMZ5_9HYME</name>
<sequence length="106" mass="12539">MEFVFARYPEKTINDVNGASGYSRPRRFEESDGVDMRRPSDTVTFAYTPVSVRQMQMVSAFIRRRDRRSREKSQITGCGRFTGTIEMWVMQPKEQKFVYIRKEAVR</sequence>
<dbReference type="GeneID" id="112453910"/>
<protein>
    <submittedName>
        <fullName evidence="2">Uncharacterized protein LOC112453910</fullName>
    </submittedName>
</protein>
<evidence type="ECO:0000313" key="1">
    <source>
        <dbReference type="Proteomes" id="UP000504618"/>
    </source>
</evidence>